<gene>
    <name evidence="2" type="ORF">GARC_2083</name>
</gene>
<dbReference type="Proteomes" id="UP000006327">
    <property type="component" value="Unassembled WGS sequence"/>
</dbReference>
<protein>
    <submittedName>
        <fullName evidence="2">Uncharacterized protein</fullName>
    </submittedName>
</protein>
<keyword evidence="1" id="KW-0812">Transmembrane</keyword>
<dbReference type="eggNOG" id="COG5544">
    <property type="taxonomic scope" value="Bacteria"/>
</dbReference>
<keyword evidence="3" id="KW-1185">Reference proteome</keyword>
<evidence type="ECO:0000256" key="1">
    <source>
        <dbReference type="SAM" id="Phobius"/>
    </source>
</evidence>
<proteinExistence type="predicted"/>
<dbReference type="STRING" id="493475.GARC_2083"/>
<dbReference type="RefSeq" id="WP_007619448.1">
    <property type="nucleotide sequence ID" value="NZ_BAEO01000027.1"/>
</dbReference>
<accession>K6Z6H9</accession>
<keyword evidence="1" id="KW-1133">Transmembrane helix</keyword>
<feature type="transmembrane region" description="Helical" evidence="1">
    <location>
        <begin position="7"/>
        <end position="27"/>
    </location>
</feature>
<evidence type="ECO:0000313" key="2">
    <source>
        <dbReference type="EMBL" id="GAC19050.1"/>
    </source>
</evidence>
<organism evidence="2 3">
    <name type="scientific">Paraglaciecola arctica BSs20135</name>
    <dbReference type="NCBI Taxonomy" id="493475"/>
    <lineage>
        <taxon>Bacteria</taxon>
        <taxon>Pseudomonadati</taxon>
        <taxon>Pseudomonadota</taxon>
        <taxon>Gammaproteobacteria</taxon>
        <taxon>Alteromonadales</taxon>
        <taxon>Alteromonadaceae</taxon>
        <taxon>Paraglaciecola</taxon>
    </lineage>
</organism>
<sequence length="428" mass="46636">MAKLFKYIGFLLLLIGIAVVGLLVTAIESNPTVVTRSGEQVNQAESVKKLMKQLSDSVKNRTHRQTITISQDQLNSLVGFAQRAHGQINGQVHITANSTSILASYQLPKNPIGQYLNIDVLLLPGPGIKVSHVKLGAIKVPGNFALSTLIYLANWYTNSDIASQFVQQVESVSMSERQIQLSVLPLAQFLKELNDVKQGVGGNSDEEMRFRTAYYLKHLSLLGVAKRSSPQSLAKYIGPVFSKAKRRSNYETAPKENEAAIMALAIFAGHHRFANLVGDVQPKKGRAAMPNAMPTLAHRTDLNQHFIFSAAIKILSEQGLSIAIGEFKELMDRSNDGSGYSFVDLAADFAGVEFAIAATSASSAVSVQNILAGEPDEHLFFPSIEGLPEGLSKGGFSQKFTEVDSPEYLKMVQSINQRIADLPIHQAR</sequence>
<dbReference type="EMBL" id="BAEO01000027">
    <property type="protein sequence ID" value="GAC19050.1"/>
    <property type="molecule type" value="Genomic_DNA"/>
</dbReference>
<keyword evidence="1" id="KW-0472">Membrane</keyword>
<dbReference type="OrthoDB" id="9997at2"/>
<dbReference type="AlphaFoldDB" id="K6Z6H9"/>
<name>K6Z6H9_9ALTE</name>
<reference evidence="2 3" key="1">
    <citation type="journal article" date="2017" name="Antonie Van Leeuwenhoek">
        <title>Rhizobium rhizosphaerae sp. nov., a novel species isolated from rice rhizosphere.</title>
        <authorList>
            <person name="Zhao J.J."/>
            <person name="Zhang J."/>
            <person name="Zhang R.J."/>
            <person name="Zhang C.W."/>
            <person name="Yin H.Q."/>
            <person name="Zhang X.X."/>
        </authorList>
    </citation>
    <scope>NUCLEOTIDE SEQUENCE [LARGE SCALE GENOMIC DNA]</scope>
    <source>
        <strain evidence="2 3">BSs20135</strain>
    </source>
</reference>
<evidence type="ECO:0000313" key="3">
    <source>
        <dbReference type="Proteomes" id="UP000006327"/>
    </source>
</evidence>
<comment type="caution">
    <text evidence="2">The sequence shown here is derived from an EMBL/GenBank/DDBJ whole genome shotgun (WGS) entry which is preliminary data.</text>
</comment>